<keyword evidence="4" id="KW-0408">Iron</keyword>
<dbReference type="Pfam" id="PF04055">
    <property type="entry name" value="Radical_SAM"/>
    <property type="match status" value="1"/>
</dbReference>
<comment type="caution">
    <text evidence="7">The sequence shown here is derived from an EMBL/GenBank/DDBJ whole genome shotgun (WGS) entry which is preliminary data.</text>
</comment>
<dbReference type="CDD" id="cd01335">
    <property type="entry name" value="Radical_SAM"/>
    <property type="match status" value="1"/>
</dbReference>
<evidence type="ECO:0000256" key="4">
    <source>
        <dbReference type="ARBA" id="ARBA00023004"/>
    </source>
</evidence>
<keyword evidence="3" id="KW-0479">Metal-binding</keyword>
<dbReference type="GO" id="GO:0046872">
    <property type="term" value="F:metal ion binding"/>
    <property type="evidence" value="ECO:0007669"/>
    <property type="project" value="UniProtKB-KW"/>
</dbReference>
<dbReference type="GO" id="GO:0051536">
    <property type="term" value="F:iron-sulfur cluster binding"/>
    <property type="evidence" value="ECO:0007669"/>
    <property type="project" value="UniProtKB-KW"/>
</dbReference>
<dbReference type="EMBL" id="OFSP01000078">
    <property type="protein sequence ID" value="SOY77713.1"/>
    <property type="molecule type" value="Genomic_DNA"/>
</dbReference>
<proteinExistence type="predicted"/>
<dbReference type="InterPro" id="IPR050377">
    <property type="entry name" value="Radical_SAM_PqqE_MftC-like"/>
</dbReference>
<evidence type="ECO:0000256" key="5">
    <source>
        <dbReference type="ARBA" id="ARBA00023014"/>
    </source>
</evidence>
<name>A0A375CQZ5_9BURK</name>
<evidence type="ECO:0000256" key="3">
    <source>
        <dbReference type="ARBA" id="ARBA00022723"/>
    </source>
</evidence>
<feature type="domain" description="Radical SAM core" evidence="6">
    <location>
        <begin position="110"/>
        <end position="331"/>
    </location>
</feature>
<dbReference type="SFLD" id="SFLDG01103">
    <property type="entry name" value="Uncharacterised_Radical_SAM_Su"/>
    <property type="match status" value="1"/>
</dbReference>
<dbReference type="PANTHER" id="PTHR11228">
    <property type="entry name" value="RADICAL SAM DOMAIN PROTEIN"/>
    <property type="match status" value="1"/>
</dbReference>
<dbReference type="SUPFAM" id="SSF102114">
    <property type="entry name" value="Radical SAM enzymes"/>
    <property type="match status" value="1"/>
</dbReference>
<dbReference type="InterPro" id="IPR013785">
    <property type="entry name" value="Aldolase_TIM"/>
</dbReference>
<dbReference type="Proteomes" id="UP000256297">
    <property type="component" value="Unassembled WGS sequence"/>
</dbReference>
<gene>
    <name evidence="7" type="ORF">CBM2589_U10215</name>
</gene>
<dbReference type="PROSITE" id="PS51918">
    <property type="entry name" value="RADICAL_SAM"/>
    <property type="match status" value="1"/>
</dbReference>
<dbReference type="PANTHER" id="PTHR11228:SF7">
    <property type="entry name" value="PQQA PEPTIDE CYCLASE"/>
    <property type="match status" value="1"/>
</dbReference>
<dbReference type="InterPro" id="IPR007197">
    <property type="entry name" value="rSAM"/>
</dbReference>
<evidence type="ECO:0000313" key="7">
    <source>
        <dbReference type="EMBL" id="SOY77713.1"/>
    </source>
</evidence>
<dbReference type="GO" id="GO:0003824">
    <property type="term" value="F:catalytic activity"/>
    <property type="evidence" value="ECO:0007669"/>
    <property type="project" value="InterPro"/>
</dbReference>
<keyword evidence="2" id="KW-0949">S-adenosyl-L-methionine</keyword>
<dbReference type="NCBIfam" id="TIGR03977">
    <property type="entry name" value="rSAM_pair_HxsC"/>
    <property type="match status" value="1"/>
</dbReference>
<protein>
    <recommendedName>
        <fullName evidence="6">Radical SAM core domain-containing protein</fullName>
    </recommendedName>
</protein>
<dbReference type="SFLD" id="SFLDG01067">
    <property type="entry name" value="SPASM/twitch_domain_containing"/>
    <property type="match status" value="1"/>
</dbReference>
<dbReference type="Gene3D" id="3.20.20.70">
    <property type="entry name" value="Aldolase class I"/>
    <property type="match status" value="1"/>
</dbReference>
<evidence type="ECO:0000313" key="8">
    <source>
        <dbReference type="Proteomes" id="UP000256297"/>
    </source>
</evidence>
<comment type="cofactor">
    <cofactor evidence="1">
        <name>[4Fe-4S] cluster</name>
        <dbReference type="ChEBI" id="CHEBI:49883"/>
    </cofactor>
</comment>
<evidence type="ECO:0000259" key="6">
    <source>
        <dbReference type="PROSITE" id="PS51918"/>
    </source>
</evidence>
<accession>A0A375CQZ5</accession>
<dbReference type="AlphaFoldDB" id="A0A375CQZ5"/>
<keyword evidence="5" id="KW-0411">Iron-sulfur</keyword>
<evidence type="ECO:0000256" key="1">
    <source>
        <dbReference type="ARBA" id="ARBA00001966"/>
    </source>
</evidence>
<dbReference type="InterPro" id="IPR024032">
    <property type="entry name" value="rSAM_paired_HxsC"/>
</dbReference>
<dbReference type="InterPro" id="IPR058240">
    <property type="entry name" value="rSAM_sf"/>
</dbReference>
<organism evidence="7 8">
    <name type="scientific">Cupriavidus taiwanensis</name>
    <dbReference type="NCBI Taxonomy" id="164546"/>
    <lineage>
        <taxon>Bacteria</taxon>
        <taxon>Pseudomonadati</taxon>
        <taxon>Pseudomonadota</taxon>
        <taxon>Betaproteobacteria</taxon>
        <taxon>Burkholderiales</taxon>
        <taxon>Burkholderiaceae</taxon>
        <taxon>Cupriavidus</taxon>
    </lineage>
</organism>
<dbReference type="SFLD" id="SFLDS00029">
    <property type="entry name" value="Radical_SAM"/>
    <property type="match status" value="1"/>
</dbReference>
<evidence type="ECO:0000256" key="2">
    <source>
        <dbReference type="ARBA" id="ARBA00022691"/>
    </source>
</evidence>
<sequence>MGQSMLTLSGRVIRITEEQVDRQHVRAPRRQFSLSTNRNLPLPLRESRAYLSRSAEPAPGGFAHYFAFNSRPLSLADDLPCTLLGDEFSYLADGDVVSLTDDGRIRTLFRSASEHNSILLTEQCNNYCLMCSQPPKKVDDRWLLDEAMETVRLIPRNTRSLGITGGEPTLFGKGFLDLLHQIKNWLPRTSLHILSNGRTFSDVAFAEEYAAVQHPDVMIGIPVYSADPARHDYVVQADGAFDETIRGILNLKRLNQKVEIRVVVHKQTYEGLPALAEFIARNLLFVDHVALMGLEMTGFTRANLDALWIDPADYKAELSRAVRILRSYGLRTSVYNHQLCLVNPDVEPAYVKSISDWKNEYAPECEPCTRRAECGGFFSSGIQHGYSKSIRAFT</sequence>
<reference evidence="8" key="1">
    <citation type="submission" date="2018-01" db="EMBL/GenBank/DDBJ databases">
        <authorList>
            <person name="Gaut B.S."/>
            <person name="Morton B.R."/>
            <person name="Clegg M.T."/>
            <person name="Duvall M.R."/>
        </authorList>
    </citation>
    <scope>NUCLEOTIDE SEQUENCE [LARGE SCALE GENOMIC DNA]</scope>
</reference>